<dbReference type="Gene3D" id="1.10.645.10">
    <property type="entry name" value="Cytochrome-c3 Hydrogenase, chain B"/>
    <property type="match status" value="1"/>
</dbReference>
<evidence type="ECO:0000256" key="2">
    <source>
        <dbReference type="ARBA" id="ARBA00009292"/>
    </source>
</evidence>
<keyword evidence="5" id="KW-0560">Oxidoreductase</keyword>
<feature type="binding site" evidence="6">
    <location>
        <position position="452"/>
    </location>
    <ligand>
        <name>Ni(2+)</name>
        <dbReference type="ChEBI" id="CHEBI:49786"/>
    </ligand>
</feature>
<keyword evidence="4 6" id="KW-0479">Metal-binding</keyword>
<dbReference type="OrthoDB" id="9761717at2"/>
<dbReference type="EMBL" id="PVWG01000008">
    <property type="protein sequence ID" value="PSB19852.1"/>
    <property type="molecule type" value="Genomic_DNA"/>
</dbReference>
<keyword evidence="6" id="KW-0460">Magnesium</keyword>
<dbReference type="SUPFAM" id="SSF56762">
    <property type="entry name" value="HydB/Nqo4-like"/>
    <property type="match status" value="1"/>
</dbReference>
<dbReference type="GO" id="GO:0008901">
    <property type="term" value="F:ferredoxin hydrogenase activity"/>
    <property type="evidence" value="ECO:0007669"/>
    <property type="project" value="InterPro"/>
</dbReference>
<evidence type="ECO:0000256" key="1">
    <source>
        <dbReference type="ARBA" id="ARBA00001967"/>
    </source>
</evidence>
<comment type="caution">
    <text evidence="7">The sequence shown here is derived from an EMBL/GenBank/DDBJ whole genome shotgun (WGS) entry which is preliminary data.</text>
</comment>
<accession>A0A2T1DH83</accession>
<dbReference type="AlphaFoldDB" id="A0A2T1DH83"/>
<dbReference type="InterPro" id="IPR018194">
    <property type="entry name" value="Ni-dep_hyd_lsu_Ni_BS"/>
</dbReference>
<feature type="binding site" evidence="6">
    <location>
        <position position="406"/>
    </location>
    <ligand>
        <name>Mg(2+)</name>
        <dbReference type="ChEBI" id="CHEBI:18420"/>
    </ligand>
</feature>
<dbReference type="PROSITE" id="PS00508">
    <property type="entry name" value="NI_HGENASE_L_2"/>
    <property type="match status" value="1"/>
</dbReference>
<keyword evidence="8" id="KW-1185">Reference proteome</keyword>
<feature type="binding site" evidence="6">
    <location>
        <position position="455"/>
    </location>
    <ligand>
        <name>Fe cation</name>
        <dbReference type="ChEBI" id="CHEBI:24875"/>
    </ligand>
</feature>
<protein>
    <submittedName>
        <fullName evidence="7">Ni/Fe hydrogenase subunit alpha</fullName>
    </submittedName>
</protein>
<keyword evidence="3 6" id="KW-0533">Nickel</keyword>
<feature type="binding site" evidence="6">
    <location>
        <position position="43"/>
    </location>
    <ligand>
        <name>Mg(2+)</name>
        <dbReference type="ChEBI" id="CHEBI:18420"/>
    </ligand>
</feature>
<keyword evidence="6" id="KW-0408">Iron</keyword>
<dbReference type="InterPro" id="IPR029014">
    <property type="entry name" value="NiFe-Hase_large"/>
</dbReference>
<name>A0A2T1DH83_9CYAN</name>
<comment type="similarity">
    <text evidence="2">Belongs to the [NiFe]/[NiFeSe] hydrogenase large subunit family.</text>
</comment>
<evidence type="ECO:0000313" key="7">
    <source>
        <dbReference type="EMBL" id="PSB19852.1"/>
    </source>
</evidence>
<evidence type="ECO:0000256" key="5">
    <source>
        <dbReference type="ARBA" id="ARBA00023002"/>
    </source>
</evidence>
<gene>
    <name evidence="7" type="ORF">C7B65_09245</name>
</gene>
<dbReference type="PANTHER" id="PTHR43600:SF2">
    <property type="entry name" value="F420-NON-REDUCING HYDROGENASE VHU SUBUNIT A"/>
    <property type="match status" value="1"/>
</dbReference>
<comment type="cofactor">
    <cofactor evidence="1 6">
        <name>Ni(2+)</name>
        <dbReference type="ChEBI" id="CHEBI:49786"/>
    </cofactor>
</comment>
<evidence type="ECO:0000256" key="6">
    <source>
        <dbReference type="PIRSR" id="PIRSR601501-1"/>
    </source>
</evidence>
<evidence type="ECO:0000313" key="8">
    <source>
        <dbReference type="Proteomes" id="UP000238634"/>
    </source>
</evidence>
<dbReference type="GO" id="GO:0016151">
    <property type="term" value="F:nickel cation binding"/>
    <property type="evidence" value="ECO:0007669"/>
    <property type="project" value="InterPro"/>
</dbReference>
<reference evidence="7 8" key="2">
    <citation type="submission" date="2018-03" db="EMBL/GenBank/DDBJ databases">
        <title>The ancient ancestry and fast evolution of plastids.</title>
        <authorList>
            <person name="Moore K.R."/>
            <person name="Magnabosco C."/>
            <person name="Momper L."/>
            <person name="Gold D.A."/>
            <person name="Bosak T."/>
            <person name="Fournier G.P."/>
        </authorList>
    </citation>
    <scope>NUCLEOTIDE SEQUENCE [LARGE SCALE GENOMIC DNA]</scope>
    <source>
        <strain evidence="7 8">ULC007</strain>
    </source>
</reference>
<comment type="cofactor">
    <cofactor evidence="6">
        <name>Fe cation</name>
        <dbReference type="ChEBI" id="CHEBI:24875"/>
    </cofactor>
</comment>
<dbReference type="Pfam" id="PF00374">
    <property type="entry name" value="NiFeSe_Hases"/>
    <property type="match status" value="2"/>
</dbReference>
<dbReference type="PANTHER" id="PTHR43600">
    <property type="entry name" value="COENZYME F420 HYDROGENASE, SUBUNIT ALPHA"/>
    <property type="match status" value="1"/>
</dbReference>
<dbReference type="RefSeq" id="WP_073070978.1">
    <property type="nucleotide sequence ID" value="NZ_MPPI01000010.1"/>
</dbReference>
<feature type="binding site" evidence="6">
    <location>
        <position position="458"/>
    </location>
    <ligand>
        <name>Mg(2+)</name>
        <dbReference type="ChEBI" id="CHEBI:18420"/>
    </ligand>
</feature>
<feature type="binding site" evidence="6">
    <location>
        <position position="65"/>
    </location>
    <ligand>
        <name>Fe cation</name>
        <dbReference type="ChEBI" id="CHEBI:24875"/>
    </ligand>
</feature>
<sequence>MSQRIVIDPVTRIEGHAKITIYLDDVGQVTDARFHVTEFRGFEKFCEGRPLWEMPGITARICGICPVSHLLASAKAGDRILAVTIPPAAVKLRRLMNLAQIIQSHALSFFHLSAPDLLLGMESDPQTRNIFGLMAANPDLARGGIRLRQFGQEIIEQLGGRKIHPAWAVPGGVREPLSEEGRTHIRDRIPEVRTTALNALEQFKQLLQTHEREAQTFGNFPSLFMGLVTPDGLWEHYDGYLRFVDSAGNIVADRLDPARYQEFIGEAVESDSYLKSPYYRPLGYPDQNDHCRLDSGIYRVGPLARLNICTQIGTPLADQELREFRDRGHGTVTSSFFYHYARLIEILGAIEKIEQTIDDPDLLSTHLRADAGINQRSGVGVSEAPRGTLFHHYQVDENGLMQKVNLVIATGQNNLAMNRTVAQIARHFIHGSDIPEGMLNRVEAGIRAFDPCLSCSTHAAGQMPLHVQLVGADGTLLNETWRD</sequence>
<reference evidence="7 8" key="1">
    <citation type="submission" date="2018-02" db="EMBL/GenBank/DDBJ databases">
        <authorList>
            <person name="Cohen D.B."/>
            <person name="Kent A.D."/>
        </authorList>
    </citation>
    <scope>NUCLEOTIDE SEQUENCE [LARGE SCALE GENOMIC DNA]</scope>
    <source>
        <strain evidence="7 8">ULC007</strain>
    </source>
</reference>
<evidence type="ECO:0000256" key="4">
    <source>
        <dbReference type="ARBA" id="ARBA00022723"/>
    </source>
</evidence>
<dbReference type="STRING" id="1920490.GCA_001895925_03888"/>
<feature type="binding site" evidence="6">
    <location>
        <position position="65"/>
    </location>
    <ligand>
        <name>Ni(2+)</name>
        <dbReference type="ChEBI" id="CHEBI:49786"/>
    </ligand>
</feature>
<organism evidence="7 8">
    <name type="scientific">Phormidesmis priestleyi ULC007</name>
    <dbReference type="NCBI Taxonomy" id="1920490"/>
    <lineage>
        <taxon>Bacteria</taxon>
        <taxon>Bacillati</taxon>
        <taxon>Cyanobacteriota</taxon>
        <taxon>Cyanophyceae</taxon>
        <taxon>Leptolyngbyales</taxon>
        <taxon>Leptolyngbyaceae</taxon>
        <taxon>Phormidesmis</taxon>
    </lineage>
</organism>
<proteinExistence type="inferred from homology"/>
<feature type="binding site" evidence="6">
    <location>
        <position position="62"/>
    </location>
    <ligand>
        <name>Mg(2+)</name>
        <dbReference type="ChEBI" id="CHEBI:18420"/>
    </ligand>
</feature>
<dbReference type="InterPro" id="IPR001501">
    <property type="entry name" value="Ni-dep_hyd_lsu"/>
</dbReference>
<evidence type="ECO:0000256" key="3">
    <source>
        <dbReference type="ARBA" id="ARBA00022596"/>
    </source>
</evidence>
<dbReference type="Proteomes" id="UP000238634">
    <property type="component" value="Unassembled WGS sequence"/>
</dbReference>